<dbReference type="InterPro" id="IPR039537">
    <property type="entry name" value="Retrotran_Ty1/copia-like"/>
</dbReference>
<protein>
    <recommendedName>
        <fullName evidence="3">GAG-pre-integrase domain-containing protein</fullName>
    </recommendedName>
</protein>
<name>A0AA38NUT9_9AGAR</name>
<feature type="non-terminal residue" evidence="1">
    <location>
        <position position="1"/>
    </location>
</feature>
<dbReference type="PANTHER" id="PTHR42648">
    <property type="entry name" value="TRANSPOSASE, PUTATIVE-RELATED"/>
    <property type="match status" value="1"/>
</dbReference>
<dbReference type="AlphaFoldDB" id="A0AA38NUT9"/>
<feature type="non-terminal residue" evidence="1">
    <location>
        <position position="85"/>
    </location>
</feature>
<dbReference type="Proteomes" id="UP001163846">
    <property type="component" value="Unassembled WGS sequence"/>
</dbReference>
<keyword evidence="2" id="KW-1185">Reference proteome</keyword>
<proteinExistence type="predicted"/>
<organism evidence="1 2">
    <name type="scientific">Lentinula raphanica</name>
    <dbReference type="NCBI Taxonomy" id="153919"/>
    <lineage>
        <taxon>Eukaryota</taxon>
        <taxon>Fungi</taxon>
        <taxon>Dikarya</taxon>
        <taxon>Basidiomycota</taxon>
        <taxon>Agaricomycotina</taxon>
        <taxon>Agaricomycetes</taxon>
        <taxon>Agaricomycetidae</taxon>
        <taxon>Agaricales</taxon>
        <taxon>Marasmiineae</taxon>
        <taxon>Omphalotaceae</taxon>
        <taxon>Lentinula</taxon>
    </lineage>
</organism>
<gene>
    <name evidence="1" type="ORF">F5878DRAFT_519411</name>
</gene>
<dbReference type="PANTHER" id="PTHR42648:SF28">
    <property type="entry name" value="TRANSPOSON-ENCODED PROTEIN WITH RIBONUCLEASE H-LIKE AND RETROVIRUS ZINC FINGER-LIKE DOMAINS"/>
    <property type="match status" value="1"/>
</dbReference>
<sequence length="85" mass="9705">VGHIGFKTCEEIVKNKLVDDLPDVDLTNLRPFCEVCAKAKSTRHPFPKESHTEYKNYGDKVVTDLWGPARTKSLGNSFYFEPFID</sequence>
<evidence type="ECO:0000313" key="1">
    <source>
        <dbReference type="EMBL" id="KAJ3830961.1"/>
    </source>
</evidence>
<comment type="caution">
    <text evidence="1">The sequence shown here is derived from an EMBL/GenBank/DDBJ whole genome shotgun (WGS) entry which is preliminary data.</text>
</comment>
<evidence type="ECO:0000313" key="2">
    <source>
        <dbReference type="Proteomes" id="UP001163846"/>
    </source>
</evidence>
<dbReference type="EMBL" id="MU807986">
    <property type="protein sequence ID" value="KAJ3830961.1"/>
    <property type="molecule type" value="Genomic_DNA"/>
</dbReference>
<reference evidence="1" key="1">
    <citation type="submission" date="2022-08" db="EMBL/GenBank/DDBJ databases">
        <authorList>
            <consortium name="DOE Joint Genome Institute"/>
            <person name="Min B."/>
            <person name="Riley R."/>
            <person name="Sierra-Patev S."/>
            <person name="Naranjo-Ortiz M."/>
            <person name="Looney B."/>
            <person name="Konkel Z."/>
            <person name="Slot J.C."/>
            <person name="Sakamoto Y."/>
            <person name="Steenwyk J.L."/>
            <person name="Rokas A."/>
            <person name="Carro J."/>
            <person name="Camarero S."/>
            <person name="Ferreira P."/>
            <person name="Molpeceres G."/>
            <person name="Ruiz-Duenas F.J."/>
            <person name="Serrano A."/>
            <person name="Henrissat B."/>
            <person name="Drula E."/>
            <person name="Hughes K.W."/>
            <person name="Mata J.L."/>
            <person name="Ishikawa N.K."/>
            <person name="Vargas-Isla R."/>
            <person name="Ushijima S."/>
            <person name="Smith C.A."/>
            <person name="Ahrendt S."/>
            <person name="Andreopoulos W."/>
            <person name="He G."/>
            <person name="Labutti K."/>
            <person name="Lipzen A."/>
            <person name="Ng V."/>
            <person name="Sandor L."/>
            <person name="Barry K."/>
            <person name="Martinez A.T."/>
            <person name="Xiao Y."/>
            <person name="Gibbons J.G."/>
            <person name="Terashima K."/>
            <person name="Hibbett D.S."/>
            <person name="Grigoriev I.V."/>
        </authorList>
    </citation>
    <scope>NUCLEOTIDE SEQUENCE</scope>
    <source>
        <strain evidence="1">TFB9207</strain>
    </source>
</reference>
<accession>A0AA38NUT9</accession>
<evidence type="ECO:0008006" key="3">
    <source>
        <dbReference type="Google" id="ProtNLM"/>
    </source>
</evidence>